<dbReference type="Proteomes" id="UP001174136">
    <property type="component" value="Unassembled WGS sequence"/>
</dbReference>
<dbReference type="GO" id="GO:0030331">
    <property type="term" value="F:nuclear estrogen receptor binding"/>
    <property type="evidence" value="ECO:0007669"/>
    <property type="project" value="TreeGrafter"/>
</dbReference>
<dbReference type="GO" id="GO:0016567">
    <property type="term" value="P:protein ubiquitination"/>
    <property type="evidence" value="ECO:0007669"/>
    <property type="project" value="InterPro"/>
</dbReference>
<accession>A0AA47MDH7</accession>
<evidence type="ECO:0000256" key="3">
    <source>
        <dbReference type="SAM" id="SignalP"/>
    </source>
</evidence>
<dbReference type="AlphaFoldDB" id="A0AA47MDH7"/>
<proteinExistence type="predicted"/>
<name>A0AA47MDH7_MERPO</name>
<evidence type="ECO:0000256" key="1">
    <source>
        <dbReference type="ARBA" id="ARBA00004123"/>
    </source>
</evidence>
<feature type="chain" id="PRO_5041305591" evidence="3">
    <location>
        <begin position="18"/>
        <end position="308"/>
    </location>
</feature>
<dbReference type="GO" id="GO:0080008">
    <property type="term" value="C:Cul4-RING E3 ubiquitin ligase complex"/>
    <property type="evidence" value="ECO:0007669"/>
    <property type="project" value="TreeGrafter"/>
</dbReference>
<keyword evidence="3" id="KW-0732">Signal</keyword>
<feature type="signal peptide" evidence="3">
    <location>
        <begin position="1"/>
        <end position="17"/>
    </location>
</feature>
<dbReference type="EMBL" id="JAOPHQ010004711">
    <property type="protein sequence ID" value="KAK0138240.1"/>
    <property type="molecule type" value="Genomic_DNA"/>
</dbReference>
<protein>
    <submittedName>
        <fullName evidence="4">DDB1- and CUL4-associated factor 1</fullName>
    </submittedName>
</protein>
<comment type="caution">
    <text evidence="4">The sequence shown here is derived from an EMBL/GenBank/DDBJ whole genome shotgun (WGS) entry which is preliminary data.</text>
</comment>
<keyword evidence="2" id="KW-0539">Nucleus</keyword>
<evidence type="ECO:0000256" key="2">
    <source>
        <dbReference type="ARBA" id="ARBA00023242"/>
    </source>
</evidence>
<dbReference type="InterPro" id="IPR033270">
    <property type="entry name" value="VPRBP/DCAF1"/>
</dbReference>
<evidence type="ECO:0000313" key="5">
    <source>
        <dbReference type="Proteomes" id="UP001174136"/>
    </source>
</evidence>
<sequence length="308" mass="34681">MFTFALFFCVTSPQLLAVFMQMGSRRELLMHYMDLKQTNDVQLTFEALKYLASLLLHKKFAAEFVAHEGVQKLLEIPRPSMAATGVSLCSLLLGPITRNAIERVCMLPALHPVRRCRLHFVRLRVFPCIGPAATPPCSFSISFSFRVVLELFDRQDGLRAPVHLKSSTPKTRGRYLSDDEIFSAGRTAPSHTCMAPAQVTSRPHLAIKVEHVKHVPAAAQEGGARLSGELHHDQVVEMMEFLIEYGPLRLYWEPAEVFHRLSCVQLLLQLISIACNWRTYYGRSDTVRYALDILSTADCRPQDPALTG</sequence>
<organism evidence="4 5">
    <name type="scientific">Merluccius polli</name>
    <name type="common">Benguela hake</name>
    <name type="synonym">Merluccius cadenati</name>
    <dbReference type="NCBI Taxonomy" id="89951"/>
    <lineage>
        <taxon>Eukaryota</taxon>
        <taxon>Metazoa</taxon>
        <taxon>Chordata</taxon>
        <taxon>Craniata</taxon>
        <taxon>Vertebrata</taxon>
        <taxon>Euteleostomi</taxon>
        <taxon>Actinopterygii</taxon>
        <taxon>Neopterygii</taxon>
        <taxon>Teleostei</taxon>
        <taxon>Neoteleostei</taxon>
        <taxon>Acanthomorphata</taxon>
        <taxon>Zeiogadaria</taxon>
        <taxon>Gadariae</taxon>
        <taxon>Gadiformes</taxon>
        <taxon>Gadoidei</taxon>
        <taxon>Merlucciidae</taxon>
        <taxon>Merluccius</taxon>
    </lineage>
</organism>
<dbReference type="GO" id="GO:0005634">
    <property type="term" value="C:nucleus"/>
    <property type="evidence" value="ECO:0007669"/>
    <property type="project" value="UniProtKB-SubCell"/>
</dbReference>
<keyword evidence="5" id="KW-1185">Reference proteome</keyword>
<dbReference type="GO" id="GO:1990244">
    <property type="term" value="F:histone H2AT120 kinase activity"/>
    <property type="evidence" value="ECO:0007669"/>
    <property type="project" value="TreeGrafter"/>
</dbReference>
<dbReference type="PANTHER" id="PTHR13129:SF4">
    <property type="entry name" value="DDB1- AND CUL4-ASSOCIATED FACTOR 1"/>
    <property type="match status" value="1"/>
</dbReference>
<gene>
    <name evidence="4" type="primary">Dcaf1</name>
    <name evidence="4" type="ORF">N1851_025445</name>
</gene>
<dbReference type="PANTHER" id="PTHR13129">
    <property type="entry name" value="VPRBP PROTEIN-RELATED"/>
    <property type="match status" value="1"/>
</dbReference>
<reference evidence="4" key="1">
    <citation type="journal article" date="2023" name="Front. Mar. Sci.">
        <title>A new Merluccius polli reference genome to investigate the effects of global change in West African waters.</title>
        <authorList>
            <person name="Mateo J.L."/>
            <person name="Blanco-Fernandez C."/>
            <person name="Garcia-Vazquez E."/>
            <person name="Machado-Schiaffino G."/>
        </authorList>
    </citation>
    <scope>NUCLEOTIDE SEQUENCE</scope>
    <source>
        <strain evidence="4">C29</strain>
        <tissue evidence="4">Fin</tissue>
    </source>
</reference>
<evidence type="ECO:0000313" key="4">
    <source>
        <dbReference type="EMBL" id="KAK0138240.1"/>
    </source>
</evidence>
<comment type="subcellular location">
    <subcellularLocation>
        <location evidence="1">Nucleus</location>
    </subcellularLocation>
</comment>